<dbReference type="EMBL" id="JRYR02000001">
    <property type="protein sequence ID" value="OHX66950.1"/>
    <property type="molecule type" value="Genomic_DNA"/>
</dbReference>
<dbReference type="CDD" id="cd01169">
    <property type="entry name" value="HMPP_kinase"/>
    <property type="match status" value="1"/>
</dbReference>
<dbReference type="GO" id="GO:0008902">
    <property type="term" value="F:hydroxymethylpyrimidine kinase activity"/>
    <property type="evidence" value="ECO:0007669"/>
    <property type="project" value="UniProtKB-EC"/>
</dbReference>
<dbReference type="InterPro" id="IPR013749">
    <property type="entry name" value="PM/HMP-P_kinase-1"/>
</dbReference>
<dbReference type="Proteomes" id="UP000179797">
    <property type="component" value="Unassembled WGS sequence"/>
</dbReference>
<proteinExistence type="predicted"/>
<comment type="caution">
    <text evidence="4">The sequence shown here is derived from an EMBL/GenBank/DDBJ whole genome shotgun (WGS) entry which is preliminary data.</text>
</comment>
<dbReference type="GO" id="GO:0009228">
    <property type="term" value="P:thiamine biosynthetic process"/>
    <property type="evidence" value="ECO:0007669"/>
    <property type="project" value="InterPro"/>
</dbReference>
<dbReference type="RefSeq" id="WP_044224190.1">
    <property type="nucleotide sequence ID" value="NZ_JRYR02000001.1"/>
</dbReference>
<gene>
    <name evidence="4" type="ORF">NH26_11640</name>
</gene>
<dbReference type="InterPro" id="IPR029056">
    <property type="entry name" value="Ribokinase-like"/>
</dbReference>
<organism evidence="4 5">
    <name type="scientific">Flammeovirga pacifica</name>
    <dbReference type="NCBI Taxonomy" id="915059"/>
    <lineage>
        <taxon>Bacteria</taxon>
        <taxon>Pseudomonadati</taxon>
        <taxon>Bacteroidota</taxon>
        <taxon>Cytophagia</taxon>
        <taxon>Cytophagales</taxon>
        <taxon>Flammeovirgaceae</taxon>
        <taxon>Flammeovirga</taxon>
    </lineage>
</organism>
<evidence type="ECO:0000313" key="4">
    <source>
        <dbReference type="EMBL" id="OHX66950.1"/>
    </source>
</evidence>
<feature type="domain" description="Pyridoxamine kinase/Phosphomethylpyrimidine kinase" evidence="3">
    <location>
        <begin position="15"/>
        <end position="248"/>
    </location>
</feature>
<dbReference type="EC" id="2.7.1.49" evidence="2"/>
<evidence type="ECO:0000259" key="3">
    <source>
        <dbReference type="Pfam" id="PF08543"/>
    </source>
</evidence>
<name>A0A1S1Z109_FLAPC</name>
<dbReference type="PANTHER" id="PTHR20858:SF17">
    <property type="entry name" value="HYDROXYMETHYLPYRIMIDINE_PHOSPHOMETHYLPYRIMIDINE KINASE THI20-RELATED"/>
    <property type="match status" value="1"/>
</dbReference>
<accession>A0A1S1Z109</accession>
<dbReference type="Pfam" id="PF08543">
    <property type="entry name" value="Phos_pyr_kin"/>
    <property type="match status" value="1"/>
</dbReference>
<dbReference type="GO" id="GO:0005829">
    <property type="term" value="C:cytosol"/>
    <property type="evidence" value="ECO:0007669"/>
    <property type="project" value="TreeGrafter"/>
</dbReference>
<sequence length="255" mass="28177">MENFRPFALSLAGFDPSGGAGVLSDIKTFEAHDAQGFGVTTAITYQTAEDFIGMNWMSADVVTAQLLPLIEKYPLSAMKIGIVEDFHLMSNWIGLIKGFFPTCKIVLDPVLRASAGYDFHDEKTIKWLDKVLNSIDLITPNWKEMEILAKGGDVLEKARELSFKTHVLLKGGHHPTEKGNDILIYKGKEVMIEGKDINAYEKHGSGCVLSSAIAAQLAHGKSIEEACRRGKDYIENFLESDPSRLGQHTVLVQHD</sequence>
<dbReference type="AlphaFoldDB" id="A0A1S1Z109"/>
<evidence type="ECO:0000313" key="5">
    <source>
        <dbReference type="Proteomes" id="UP000179797"/>
    </source>
</evidence>
<dbReference type="InterPro" id="IPR004399">
    <property type="entry name" value="HMP/HMP-P_kinase_dom"/>
</dbReference>
<dbReference type="STRING" id="915059.NH26_11640"/>
<dbReference type="SUPFAM" id="SSF53613">
    <property type="entry name" value="Ribokinase-like"/>
    <property type="match status" value="1"/>
</dbReference>
<dbReference type="GO" id="GO:0008972">
    <property type="term" value="F:phosphomethylpyrimidine kinase activity"/>
    <property type="evidence" value="ECO:0007669"/>
    <property type="project" value="InterPro"/>
</dbReference>
<keyword evidence="5" id="KW-1185">Reference proteome</keyword>
<evidence type="ECO:0000256" key="2">
    <source>
        <dbReference type="ARBA" id="ARBA00012135"/>
    </source>
</evidence>
<protein>
    <recommendedName>
        <fullName evidence="2">hydroxymethylpyrimidine kinase</fullName>
        <ecNumber evidence="2">2.7.1.49</ecNumber>
    </recommendedName>
</protein>
<comment type="pathway">
    <text evidence="1">Cofactor biosynthesis; thiamine diphosphate biosynthesis.</text>
</comment>
<evidence type="ECO:0000256" key="1">
    <source>
        <dbReference type="ARBA" id="ARBA00004948"/>
    </source>
</evidence>
<dbReference type="Gene3D" id="3.40.1190.20">
    <property type="match status" value="1"/>
</dbReference>
<reference evidence="4 5" key="1">
    <citation type="journal article" date="2012" name="Int. J. Syst. Evol. Microbiol.">
        <title>Flammeovirga pacifica sp. nov., isolated from deep-sea sediment.</title>
        <authorList>
            <person name="Xu H."/>
            <person name="Fu Y."/>
            <person name="Yang N."/>
            <person name="Ding Z."/>
            <person name="Lai Q."/>
            <person name="Zeng R."/>
        </authorList>
    </citation>
    <scope>NUCLEOTIDE SEQUENCE [LARGE SCALE GENOMIC DNA]</scope>
    <source>
        <strain evidence="5">DSM 24597 / LMG 26175 / WPAGA1</strain>
    </source>
</reference>
<dbReference type="PANTHER" id="PTHR20858">
    <property type="entry name" value="PHOSPHOMETHYLPYRIMIDINE KINASE"/>
    <property type="match status" value="1"/>
</dbReference>
<dbReference type="OrthoDB" id="9810880at2"/>